<dbReference type="InterPro" id="IPR001214">
    <property type="entry name" value="SET_dom"/>
</dbReference>
<sequence>MTLPVKFLNGAAREQAVAEMSADQLVFFPEESESRLRLCHYLQDNCRQPGFTYLSTDYDKDIIIAAAPNLGPKQLAVYAGKSFKKGEIVGEIKGIDLFGIGTNIEIDRMVKEYQGNSTFVWKLNLDDQDEYAVVIDLLEAGTSTRWVNHAKKPNLEVKVICHQQQDEFGNIQFDYHAYYVATRRIAFADELTISYGDDYFTKARPQILRQPQTLVQVLYDLAKTQDQELTTRTMSTREEIKEFFSLLTVRAGMRKKEAKKQMYLDKNLDPKIYDLHQSEDVARFQKNQKMELQRKSPYHLVIAPTERGKGEYRYSLFSAQKIPAKKPLCELIGEQRDDVPKRSSEMNLWAMREGIDTNYLVQSSRGGYLYTKEKASEAYCIEGAKQIHEANVRFDFKTNTYITTREIQSGEEILAFYEVYDYSASPTTLSQVVADFNESQYYYHATWGEAGINLEYVIPKTPGYNLDEFVELILSAEKEQEDEWALTFCSDFDENEKILTPGFNFDAAEQEYPQCLEEEEEYPQSLEEEEEYPQGLEEEEHSKREESGFERMRSTWSPAFQFSGNSNKKKRKYTEVTVDENEKGPGNTTTYSI</sequence>
<name>A0A1E5JQ12_9GAMM</name>
<feature type="compositionally biased region" description="Acidic residues" evidence="1">
    <location>
        <begin position="516"/>
        <end position="539"/>
    </location>
</feature>
<evidence type="ECO:0000313" key="4">
    <source>
        <dbReference type="Proteomes" id="UP000095229"/>
    </source>
</evidence>
<feature type="compositionally biased region" description="Polar residues" evidence="1">
    <location>
        <begin position="554"/>
        <end position="566"/>
    </location>
</feature>
<protein>
    <recommendedName>
        <fullName evidence="2">SET domain-containing protein</fullName>
    </recommendedName>
</protein>
<evidence type="ECO:0000256" key="1">
    <source>
        <dbReference type="SAM" id="MobiDB-lite"/>
    </source>
</evidence>
<dbReference type="Pfam" id="PF00856">
    <property type="entry name" value="SET"/>
    <property type="match status" value="1"/>
</dbReference>
<dbReference type="STRING" id="45071.Lpar_0872"/>
<dbReference type="EMBL" id="LSOG01000064">
    <property type="protein sequence ID" value="OEH46626.1"/>
    <property type="molecule type" value="Genomic_DNA"/>
</dbReference>
<evidence type="ECO:0000313" key="3">
    <source>
        <dbReference type="EMBL" id="OEH46626.1"/>
    </source>
</evidence>
<feature type="domain" description="SET" evidence="2">
    <location>
        <begin position="49"/>
        <end position="196"/>
    </location>
</feature>
<dbReference type="AlphaFoldDB" id="A0A1E5JQ12"/>
<dbReference type="OrthoDB" id="9790349at2"/>
<dbReference type="Proteomes" id="UP000095229">
    <property type="component" value="Unassembled WGS sequence"/>
</dbReference>
<dbReference type="SMART" id="SM00317">
    <property type="entry name" value="SET"/>
    <property type="match status" value="1"/>
</dbReference>
<accession>A0A1E5JQ12</accession>
<gene>
    <name evidence="3" type="ORF">lpari_02413</name>
</gene>
<reference evidence="3 4" key="1">
    <citation type="submission" date="2016-02" db="EMBL/GenBank/DDBJ databases">
        <title>Secondary metabolites in Legionella.</title>
        <authorList>
            <person name="Tobias N.J."/>
            <person name="Bode H.B."/>
        </authorList>
    </citation>
    <scope>NUCLEOTIDE SEQUENCE [LARGE SCALE GENOMIC DNA]</scope>
    <source>
        <strain evidence="3 4">DSM 19216</strain>
    </source>
</reference>
<keyword evidence="4" id="KW-1185">Reference proteome</keyword>
<dbReference type="InterPro" id="IPR046341">
    <property type="entry name" value="SET_dom_sf"/>
</dbReference>
<dbReference type="PATRIC" id="fig|45071.6.peg.937"/>
<feature type="compositionally biased region" description="Basic and acidic residues" evidence="1">
    <location>
        <begin position="540"/>
        <end position="553"/>
    </location>
</feature>
<dbReference type="RefSeq" id="WP_058516771.1">
    <property type="nucleotide sequence ID" value="NZ_CAAAIE010000002.1"/>
</dbReference>
<dbReference type="PROSITE" id="PS50280">
    <property type="entry name" value="SET"/>
    <property type="match status" value="1"/>
</dbReference>
<proteinExistence type="predicted"/>
<dbReference type="SUPFAM" id="SSF82199">
    <property type="entry name" value="SET domain"/>
    <property type="match status" value="1"/>
</dbReference>
<comment type="caution">
    <text evidence="3">The sequence shown here is derived from an EMBL/GenBank/DDBJ whole genome shotgun (WGS) entry which is preliminary data.</text>
</comment>
<feature type="region of interest" description="Disordered" evidence="1">
    <location>
        <begin position="515"/>
        <end position="593"/>
    </location>
</feature>
<dbReference type="Gene3D" id="2.170.270.10">
    <property type="entry name" value="SET domain"/>
    <property type="match status" value="2"/>
</dbReference>
<evidence type="ECO:0000259" key="2">
    <source>
        <dbReference type="PROSITE" id="PS50280"/>
    </source>
</evidence>
<organism evidence="3 4">
    <name type="scientific">Legionella parisiensis</name>
    <dbReference type="NCBI Taxonomy" id="45071"/>
    <lineage>
        <taxon>Bacteria</taxon>
        <taxon>Pseudomonadati</taxon>
        <taxon>Pseudomonadota</taxon>
        <taxon>Gammaproteobacteria</taxon>
        <taxon>Legionellales</taxon>
        <taxon>Legionellaceae</taxon>
        <taxon>Legionella</taxon>
    </lineage>
</organism>